<accession>A0A4U8VSC8</accession>
<dbReference type="EMBL" id="LR215973">
    <property type="protein sequence ID" value="VFA96331.1"/>
    <property type="molecule type" value="Genomic_DNA"/>
</dbReference>
<feature type="signal peptide" evidence="2">
    <location>
        <begin position="1"/>
        <end position="29"/>
    </location>
</feature>
<evidence type="ECO:0000256" key="1">
    <source>
        <dbReference type="SAM" id="MobiDB-lite"/>
    </source>
</evidence>
<name>A0A4U8VSC8_9NOCA</name>
<evidence type="ECO:0000313" key="3">
    <source>
        <dbReference type="EMBL" id="VFA96331.1"/>
    </source>
</evidence>
<sequence>MTFRLRNTVLPILFATAFATAALTPVAQAQPSKAPIPTTPCTEYARAHAPDGFNWICIGDLATFTEDVARDKQPRVEYVDITTGKKTTLDDPNATPEIPEQDGPSTKARVDDFHAVKTFEHIIWHYSDGTEGATQISINLSLHNHSGDVSIGWWETSGTPIEVQFKLRIREDRPLMPDLDVFEYENPDNYNDGSLHISKSVYEPYWEQGFDALPYPSEPKRYFWDIHDIFVAAEGKGWLSAVGSSQSDRATCDTGLCKFIAGNT</sequence>
<feature type="chain" id="PRO_5020492039" description="Secreted protein" evidence="2">
    <location>
        <begin position="30"/>
        <end position="264"/>
    </location>
</feature>
<evidence type="ECO:0000256" key="2">
    <source>
        <dbReference type="SAM" id="SignalP"/>
    </source>
</evidence>
<dbReference type="Proteomes" id="UP000290439">
    <property type="component" value="Chromosome"/>
</dbReference>
<organism evidence="3 4">
    <name type="scientific">Nocardia cyriacigeorgica</name>
    <dbReference type="NCBI Taxonomy" id="135487"/>
    <lineage>
        <taxon>Bacteria</taxon>
        <taxon>Bacillati</taxon>
        <taxon>Actinomycetota</taxon>
        <taxon>Actinomycetes</taxon>
        <taxon>Mycobacteriales</taxon>
        <taxon>Nocardiaceae</taxon>
        <taxon>Nocardia</taxon>
    </lineage>
</organism>
<gene>
    <name evidence="3" type="ORF">NCTC10797_00080</name>
</gene>
<dbReference type="AlphaFoldDB" id="A0A4U8VSC8"/>
<proteinExistence type="predicted"/>
<protein>
    <recommendedName>
        <fullName evidence="5">Secreted protein</fullName>
    </recommendedName>
</protein>
<evidence type="ECO:0000313" key="4">
    <source>
        <dbReference type="Proteomes" id="UP000290439"/>
    </source>
</evidence>
<keyword evidence="2" id="KW-0732">Signal</keyword>
<reference evidence="3 4" key="1">
    <citation type="submission" date="2019-02" db="EMBL/GenBank/DDBJ databases">
        <authorList>
            <consortium name="Pathogen Informatics"/>
        </authorList>
    </citation>
    <scope>NUCLEOTIDE SEQUENCE [LARGE SCALE GENOMIC DNA]</scope>
    <source>
        <strain evidence="3 4">3012STDY6756504</strain>
    </source>
</reference>
<feature type="region of interest" description="Disordered" evidence="1">
    <location>
        <begin position="85"/>
        <end position="107"/>
    </location>
</feature>
<evidence type="ECO:0008006" key="5">
    <source>
        <dbReference type="Google" id="ProtNLM"/>
    </source>
</evidence>
<dbReference type="RefSeq" id="WP_130915532.1">
    <property type="nucleotide sequence ID" value="NZ_LR215973.1"/>
</dbReference>